<dbReference type="EMBL" id="CCAZ020000001">
    <property type="protein sequence ID" value="CEG09221.1"/>
    <property type="molecule type" value="Genomic_DNA"/>
</dbReference>
<proteinExistence type="predicted"/>
<protein>
    <submittedName>
        <fullName evidence="1">Uncharacterized protein</fullName>
    </submittedName>
</protein>
<evidence type="ECO:0000313" key="4">
    <source>
        <dbReference type="Proteomes" id="UP000254343"/>
    </source>
</evidence>
<dbReference type="EMBL" id="UIGB01000001">
    <property type="protein sequence ID" value="SUU85151.1"/>
    <property type="molecule type" value="Genomic_DNA"/>
</dbReference>
<dbReference type="Proteomes" id="UP000254343">
    <property type="component" value="Unassembled WGS sequence"/>
</dbReference>
<dbReference type="STRING" id="1035.BN961_02644"/>
<organism evidence="1 3">
    <name type="scientific">Afipia felis</name>
    <name type="common">Cat scratch disease bacillus</name>
    <dbReference type="NCBI Taxonomy" id="1035"/>
    <lineage>
        <taxon>Bacteria</taxon>
        <taxon>Pseudomonadati</taxon>
        <taxon>Pseudomonadota</taxon>
        <taxon>Alphaproteobacteria</taxon>
        <taxon>Hyphomicrobiales</taxon>
        <taxon>Nitrobacteraceae</taxon>
        <taxon>Afipia</taxon>
    </lineage>
</organism>
<dbReference type="Proteomes" id="UP000035762">
    <property type="component" value="Unassembled WGS sequence"/>
</dbReference>
<evidence type="ECO:0000313" key="3">
    <source>
        <dbReference type="Proteomes" id="UP000035762"/>
    </source>
</evidence>
<keyword evidence="3" id="KW-1185">Reference proteome</keyword>
<name>A0A090MPD2_AFIFE</name>
<accession>A0A090MPD2</accession>
<evidence type="ECO:0000313" key="2">
    <source>
        <dbReference type="EMBL" id="SUU85151.1"/>
    </source>
</evidence>
<gene>
    <name evidence="1" type="ORF">BN961_02644</name>
    <name evidence="2" type="ORF">NCTC12722_02360</name>
</gene>
<reference evidence="1 3" key="1">
    <citation type="journal article" date="2014" name="Genome Announc.">
        <title>Genome Sequence of Afipia felis Strain 76713, Isolated in Hospital Water Using an Amoeba Co-Culture Procedure.</title>
        <authorList>
            <person name="Benamar S."/>
            <person name="La Scola B."/>
            <person name="Croce O."/>
        </authorList>
    </citation>
    <scope>NUCLEOTIDE SEQUENCE [LARGE SCALE GENOMIC DNA]</scope>
    <source>
        <strain evidence="1 3">76713</strain>
    </source>
</reference>
<sequence length="55" mass="5970">MNQKKVTTATIAVARRAVMSRILDLGQRLLVGANYSIKYNYVAAVFAAVQIKVGS</sequence>
<evidence type="ECO:0000313" key="1">
    <source>
        <dbReference type="EMBL" id="CEG09221.1"/>
    </source>
</evidence>
<reference evidence="2 4" key="2">
    <citation type="submission" date="2018-06" db="EMBL/GenBank/DDBJ databases">
        <authorList>
            <consortium name="Pathogen Informatics"/>
            <person name="Doyle S."/>
        </authorList>
    </citation>
    <scope>NUCLEOTIDE SEQUENCE [LARGE SCALE GENOMIC DNA]</scope>
    <source>
        <strain evidence="2 4">NCTC12722</strain>
    </source>
</reference>
<dbReference type="AlphaFoldDB" id="A0A090MPD2"/>